<reference evidence="2" key="1">
    <citation type="journal article" date="2008" name="Nat. Genet.">
        <title>The Pristionchus pacificus genome provides a unique perspective on nematode lifestyle and parasitism.</title>
        <authorList>
            <person name="Dieterich C."/>
            <person name="Clifton S.W."/>
            <person name="Schuster L.N."/>
            <person name="Chinwalla A."/>
            <person name="Delehaunty K."/>
            <person name="Dinkelacker I."/>
            <person name="Fulton L."/>
            <person name="Fulton R."/>
            <person name="Godfrey J."/>
            <person name="Minx P."/>
            <person name="Mitreva M."/>
            <person name="Roeseler W."/>
            <person name="Tian H."/>
            <person name="Witte H."/>
            <person name="Yang S.P."/>
            <person name="Wilson R.K."/>
            <person name="Sommer R.J."/>
        </authorList>
    </citation>
    <scope>NUCLEOTIDE SEQUENCE [LARGE SCALE GENOMIC DNA]</scope>
    <source>
        <strain evidence="2">PS312</strain>
    </source>
</reference>
<organism evidence="1 2">
    <name type="scientific">Pristionchus pacificus</name>
    <name type="common">Parasitic nematode worm</name>
    <dbReference type="NCBI Taxonomy" id="54126"/>
    <lineage>
        <taxon>Eukaryota</taxon>
        <taxon>Metazoa</taxon>
        <taxon>Ecdysozoa</taxon>
        <taxon>Nematoda</taxon>
        <taxon>Chromadorea</taxon>
        <taxon>Rhabditida</taxon>
        <taxon>Rhabditina</taxon>
        <taxon>Diplogasteromorpha</taxon>
        <taxon>Diplogasteroidea</taxon>
        <taxon>Neodiplogasteridae</taxon>
        <taxon>Pristionchus</taxon>
    </lineage>
</organism>
<accession>A0A8R1UKS9</accession>
<evidence type="ECO:0000313" key="1">
    <source>
        <dbReference type="EnsemblMetazoa" id="PPA34470.1"/>
    </source>
</evidence>
<accession>A0A2A6BV23</accession>
<dbReference type="AlphaFoldDB" id="A0A2A6BV23"/>
<sequence>MKFALVLFFSALIVAETVMVTRPPVNRGTTGASLPGKPIKIANRGECLNMCANLGKPQSRSACKQVCMLEFPSQVPVRPTPRVPVPRG</sequence>
<evidence type="ECO:0000313" key="2">
    <source>
        <dbReference type="Proteomes" id="UP000005239"/>
    </source>
</evidence>
<keyword evidence="2" id="KW-1185">Reference proteome</keyword>
<reference evidence="1" key="2">
    <citation type="submission" date="2022-06" db="UniProtKB">
        <authorList>
            <consortium name="EnsemblMetazoa"/>
        </authorList>
    </citation>
    <scope>IDENTIFICATION</scope>
    <source>
        <strain evidence="1">PS312</strain>
    </source>
</reference>
<dbReference type="EnsemblMetazoa" id="PPA34470.1">
    <property type="protein sequence ID" value="PPA34470.1"/>
    <property type="gene ID" value="WBGene00272839"/>
</dbReference>
<protein>
    <submittedName>
        <fullName evidence="1">Uncharacterized protein</fullName>
    </submittedName>
</protein>
<proteinExistence type="predicted"/>
<gene>
    <name evidence="1" type="primary">WBGene00272839</name>
</gene>
<name>A0A2A6BV23_PRIPA</name>
<dbReference type="Proteomes" id="UP000005239">
    <property type="component" value="Unassembled WGS sequence"/>
</dbReference>